<keyword evidence="7" id="KW-0472">Membrane</keyword>
<keyword evidence="10" id="KW-0067">ATP-binding</keyword>
<evidence type="ECO:0000256" key="5">
    <source>
        <dbReference type="ARBA" id="ARBA00022967"/>
    </source>
</evidence>
<evidence type="ECO:0000256" key="4">
    <source>
        <dbReference type="ARBA" id="ARBA00022692"/>
    </source>
</evidence>
<dbReference type="SFLD" id="SFLDG00002">
    <property type="entry name" value="C1.7:_P-type_atpase_like"/>
    <property type="match status" value="1"/>
</dbReference>
<dbReference type="InterPro" id="IPR023299">
    <property type="entry name" value="ATPase_P-typ_cyto_dom_N"/>
</dbReference>
<dbReference type="EC" id="7.2.2.21" evidence="8"/>
<dbReference type="Pfam" id="PF00122">
    <property type="entry name" value="E1-E2_ATPase"/>
    <property type="match status" value="1"/>
</dbReference>
<dbReference type="Gene3D" id="3.40.50.1000">
    <property type="entry name" value="HAD superfamily/HAD-like"/>
    <property type="match status" value="1"/>
</dbReference>
<dbReference type="InterPro" id="IPR027256">
    <property type="entry name" value="P-typ_ATPase_IB"/>
</dbReference>
<dbReference type="Gene3D" id="3.40.1110.10">
    <property type="entry name" value="Calcium-transporting ATPase, cytoplasmic domain N"/>
    <property type="match status" value="1"/>
</dbReference>
<evidence type="ECO:0000256" key="9">
    <source>
        <dbReference type="ARBA" id="ARBA00049338"/>
    </source>
</evidence>
<evidence type="ECO:0000256" key="6">
    <source>
        <dbReference type="ARBA" id="ARBA00022989"/>
    </source>
</evidence>
<dbReference type="EMBL" id="UGTH01000001">
    <property type="protein sequence ID" value="SUB74980.1"/>
    <property type="molecule type" value="Genomic_DNA"/>
</dbReference>
<dbReference type="InterPro" id="IPR059000">
    <property type="entry name" value="ATPase_P-type_domA"/>
</dbReference>
<reference evidence="12 13" key="1">
    <citation type="submission" date="2018-06" db="EMBL/GenBank/DDBJ databases">
        <authorList>
            <consortium name="Pathogen Informatics"/>
            <person name="Doyle S."/>
        </authorList>
    </citation>
    <scope>NUCLEOTIDE SEQUENCE [LARGE SCALE GENOMIC DNA]</scope>
    <source>
        <strain evidence="12 13">NCTC11088</strain>
    </source>
</reference>
<organism evidence="12 13">
    <name type="scientific">Peptoniphilus indolicus</name>
    <dbReference type="NCBI Taxonomy" id="33030"/>
    <lineage>
        <taxon>Bacteria</taxon>
        <taxon>Bacillati</taxon>
        <taxon>Bacillota</taxon>
        <taxon>Tissierellia</taxon>
        <taxon>Tissierellales</taxon>
        <taxon>Peptoniphilaceae</taxon>
        <taxon>Peptoniphilus</taxon>
    </lineage>
</organism>
<keyword evidence="12" id="KW-0378">Hydrolase</keyword>
<dbReference type="PROSITE" id="PS00154">
    <property type="entry name" value="ATPASE_E1_E2"/>
    <property type="match status" value="1"/>
</dbReference>
<dbReference type="GO" id="GO:0016887">
    <property type="term" value="F:ATP hydrolysis activity"/>
    <property type="evidence" value="ECO:0007669"/>
    <property type="project" value="InterPro"/>
</dbReference>
<dbReference type="Proteomes" id="UP000254777">
    <property type="component" value="Unassembled WGS sequence"/>
</dbReference>
<evidence type="ECO:0000256" key="7">
    <source>
        <dbReference type="ARBA" id="ARBA00023136"/>
    </source>
</evidence>
<name>A0A379DAZ7_9FIRM</name>
<dbReference type="GO" id="GO:0005524">
    <property type="term" value="F:ATP binding"/>
    <property type="evidence" value="ECO:0007669"/>
    <property type="project" value="UniProtKB-UniRule"/>
</dbReference>
<dbReference type="SUPFAM" id="SSF81653">
    <property type="entry name" value="Calcium ATPase, transduction domain A"/>
    <property type="match status" value="1"/>
</dbReference>
<dbReference type="SFLD" id="SFLDS00003">
    <property type="entry name" value="Haloacid_Dehalogenase"/>
    <property type="match status" value="1"/>
</dbReference>
<evidence type="ECO:0000256" key="1">
    <source>
        <dbReference type="ARBA" id="ARBA00004141"/>
    </source>
</evidence>
<evidence type="ECO:0000256" key="10">
    <source>
        <dbReference type="RuleBase" id="RU362081"/>
    </source>
</evidence>
<evidence type="ECO:0000259" key="11">
    <source>
        <dbReference type="Pfam" id="PF00122"/>
    </source>
</evidence>
<sequence>MKFQIACNLNGYLRLKLGRYTLDEEKSYSLSHEIKKYSGVYKVSANHITGSVLIEHDADVNSLIEKLKKIDLDSLEEVPSYERDESTAIGVKFRQKLLNKFLIRFIARNLIPRPIGKIVIIKRALGYISKGFNSLSKGEVNVDVLDGSVIGLSILKGHYGNAASIMFLLGISDVLEEYTREKSRNTLSSALIFQVDKVWIKGKDGEQYQKSLVDVQLEEQIIVRTGSMIPVDGNIVSGESEVNEASMTGESMPVQKTVGDSVFAGTVVVDGEIVVAVKSLHSDSRIQSILSMVEESEGLKSAISSKAAHLADRIVPYSFLFSAIVFALTRSSEKALSALTVDYSCAIKLATPLSVISAISEASNNRIMVKGGKYLEALSEADTIVFDKTGTLTMATPKVVKVIPFGDFTRDEALRLAACLEEHFPHSLARAIVKKAEEENLKHKEEHAEVQYIVSHGVHSTWKGHKVLIGSSHFLTDDNGVFISEDEENIINSEGVGYSCVYLSVDDRLAGVICVQDPPRPEAPSIIAELKTLGIDNIYMLTGDSSQAAEKIAEELNIDNVFSGVLPEDKAEKIEELQRKGHRVIMVGDGINDTPALAKADVSISLRDATDLAREVSDITLLDSNLHSLIELRKLSRGMTNRIESNFTKIFTINTMLLVLGAFGTLRPTSTALLHNVSTALIGASSTRNILPLN</sequence>
<keyword evidence="5" id="KW-1278">Translocase</keyword>
<dbReference type="InterPro" id="IPR051014">
    <property type="entry name" value="Cation_Transport_ATPase_IB"/>
</dbReference>
<dbReference type="GO" id="GO:0008551">
    <property type="term" value="F:P-type cadmium transporter activity"/>
    <property type="evidence" value="ECO:0007669"/>
    <property type="project" value="UniProtKB-EC"/>
</dbReference>
<feature type="domain" description="P-type ATPase A" evidence="11">
    <location>
        <begin position="197"/>
        <end position="294"/>
    </location>
</feature>
<dbReference type="PANTHER" id="PTHR48085:SF5">
    <property type="entry name" value="CADMIUM_ZINC-TRANSPORTING ATPASE HMA4-RELATED"/>
    <property type="match status" value="1"/>
</dbReference>
<evidence type="ECO:0000256" key="3">
    <source>
        <dbReference type="ARBA" id="ARBA00022539"/>
    </source>
</evidence>
<protein>
    <recommendedName>
        <fullName evidence="8">Cd(2+)-exporting ATPase</fullName>
        <ecNumber evidence="8">7.2.2.21</ecNumber>
    </recommendedName>
</protein>
<evidence type="ECO:0000313" key="13">
    <source>
        <dbReference type="Proteomes" id="UP000254777"/>
    </source>
</evidence>
<evidence type="ECO:0000256" key="8">
    <source>
        <dbReference type="ARBA" id="ARBA00039103"/>
    </source>
</evidence>
<comment type="catalytic activity">
    <reaction evidence="9">
        <text>Cd(2+)(in) + ATP + H2O = Cd(2+)(out) + ADP + phosphate + H(+)</text>
        <dbReference type="Rhea" id="RHEA:12132"/>
        <dbReference type="ChEBI" id="CHEBI:15377"/>
        <dbReference type="ChEBI" id="CHEBI:15378"/>
        <dbReference type="ChEBI" id="CHEBI:30616"/>
        <dbReference type="ChEBI" id="CHEBI:43474"/>
        <dbReference type="ChEBI" id="CHEBI:48775"/>
        <dbReference type="ChEBI" id="CHEBI:456216"/>
        <dbReference type="EC" id="7.2.2.21"/>
    </reaction>
</comment>
<dbReference type="InterPro" id="IPR036412">
    <property type="entry name" value="HAD-like_sf"/>
</dbReference>
<evidence type="ECO:0000256" key="2">
    <source>
        <dbReference type="ARBA" id="ARBA00006024"/>
    </source>
</evidence>
<dbReference type="PROSITE" id="PS01229">
    <property type="entry name" value="COF_2"/>
    <property type="match status" value="1"/>
</dbReference>
<keyword evidence="10" id="KW-1003">Cell membrane</keyword>
<keyword evidence="4" id="KW-0812">Transmembrane</keyword>
<keyword evidence="10" id="KW-0547">Nucleotide-binding</keyword>
<dbReference type="RefSeq" id="WP_004819540.1">
    <property type="nucleotide sequence ID" value="NZ_UGTH01000001.1"/>
</dbReference>
<keyword evidence="6" id="KW-1133">Transmembrane helix</keyword>
<dbReference type="GO" id="GO:0005886">
    <property type="term" value="C:plasma membrane"/>
    <property type="evidence" value="ECO:0007669"/>
    <property type="project" value="UniProtKB-SubCell"/>
</dbReference>
<dbReference type="SUPFAM" id="SSF56784">
    <property type="entry name" value="HAD-like"/>
    <property type="match status" value="1"/>
</dbReference>
<dbReference type="InterPro" id="IPR023214">
    <property type="entry name" value="HAD_sf"/>
</dbReference>
<dbReference type="PRINTS" id="PR00119">
    <property type="entry name" value="CATATPASE"/>
</dbReference>
<gene>
    <name evidence="12" type="primary">copA_2</name>
    <name evidence="12" type="ORF">NCTC11088_00742</name>
</gene>
<keyword evidence="10" id="KW-0479">Metal-binding</keyword>
<dbReference type="CDD" id="cd07550">
    <property type="entry name" value="P-type_ATPase_HM"/>
    <property type="match status" value="1"/>
</dbReference>
<comment type="subcellular location">
    <subcellularLocation>
        <location evidence="10">Cell membrane</location>
    </subcellularLocation>
    <subcellularLocation>
        <location evidence="1">Membrane</location>
        <topology evidence="1">Multi-pass membrane protein</topology>
    </subcellularLocation>
</comment>
<dbReference type="InterPro" id="IPR044492">
    <property type="entry name" value="P_typ_ATPase_HD_dom"/>
</dbReference>
<dbReference type="GO" id="GO:0046872">
    <property type="term" value="F:metal ion binding"/>
    <property type="evidence" value="ECO:0007669"/>
    <property type="project" value="UniProtKB-KW"/>
</dbReference>
<dbReference type="InterPro" id="IPR008250">
    <property type="entry name" value="ATPase_P-typ_transduc_dom_A_sf"/>
</dbReference>
<proteinExistence type="inferred from homology"/>
<dbReference type="PRINTS" id="PR00120">
    <property type="entry name" value="HATPASE"/>
</dbReference>
<accession>A0A379DAZ7</accession>
<keyword evidence="3" id="KW-0104">Cadmium</keyword>
<dbReference type="SFLD" id="SFLDF00027">
    <property type="entry name" value="p-type_atpase"/>
    <property type="match status" value="1"/>
</dbReference>
<dbReference type="InterPro" id="IPR018303">
    <property type="entry name" value="ATPase_P-typ_P_site"/>
</dbReference>
<dbReference type="NCBIfam" id="TIGR01525">
    <property type="entry name" value="ATPase-IB_hvy"/>
    <property type="match status" value="1"/>
</dbReference>
<dbReference type="Pfam" id="PF00702">
    <property type="entry name" value="Hydrolase"/>
    <property type="match status" value="1"/>
</dbReference>
<dbReference type="AlphaFoldDB" id="A0A379DAZ7"/>
<comment type="similarity">
    <text evidence="2 10">Belongs to the cation transport ATPase (P-type) (TC 3.A.3) family. Type IB subfamily.</text>
</comment>
<evidence type="ECO:0000313" key="12">
    <source>
        <dbReference type="EMBL" id="SUB74980.1"/>
    </source>
</evidence>
<dbReference type="NCBIfam" id="TIGR01494">
    <property type="entry name" value="ATPase_P-type"/>
    <property type="match status" value="1"/>
</dbReference>
<dbReference type="InterPro" id="IPR001757">
    <property type="entry name" value="P_typ_ATPase"/>
</dbReference>
<dbReference type="Gene3D" id="2.70.150.10">
    <property type="entry name" value="Calcium-transporting ATPase, cytoplasmic transduction domain A"/>
    <property type="match status" value="1"/>
</dbReference>
<dbReference type="PANTHER" id="PTHR48085">
    <property type="entry name" value="CADMIUM/ZINC-TRANSPORTING ATPASE HMA2-RELATED"/>
    <property type="match status" value="1"/>
</dbReference>